<protein>
    <recommendedName>
        <fullName evidence="3">Transposase</fullName>
    </recommendedName>
</protein>
<comment type="caution">
    <text evidence="1">The sequence shown here is derived from an EMBL/GenBank/DDBJ whole genome shotgun (WGS) entry which is preliminary data.</text>
</comment>
<dbReference type="Proteomes" id="UP001595752">
    <property type="component" value="Unassembled WGS sequence"/>
</dbReference>
<accession>A0ABV8AW03</accession>
<organism evidence="1 2">
    <name type="scientific">Bacillus songklensis</name>
    <dbReference type="NCBI Taxonomy" id="1069116"/>
    <lineage>
        <taxon>Bacteria</taxon>
        <taxon>Bacillati</taxon>
        <taxon>Bacillota</taxon>
        <taxon>Bacilli</taxon>
        <taxon>Bacillales</taxon>
        <taxon>Bacillaceae</taxon>
        <taxon>Bacillus</taxon>
    </lineage>
</organism>
<evidence type="ECO:0000313" key="1">
    <source>
        <dbReference type="EMBL" id="MFC3882167.1"/>
    </source>
</evidence>
<dbReference type="RefSeq" id="WP_377911387.1">
    <property type="nucleotide sequence ID" value="NZ_JBHRZT010000007.1"/>
</dbReference>
<name>A0ABV8AW03_9BACI</name>
<sequence>MKKLYDTKHKQENAGKMYIIVGVIMHAETELKWLEQLYEDAVEGKLGEKGDPLLNFL</sequence>
<evidence type="ECO:0008006" key="3">
    <source>
        <dbReference type="Google" id="ProtNLM"/>
    </source>
</evidence>
<dbReference type="EMBL" id="JBHRZT010000007">
    <property type="protein sequence ID" value="MFC3882167.1"/>
    <property type="molecule type" value="Genomic_DNA"/>
</dbReference>
<keyword evidence="2" id="KW-1185">Reference proteome</keyword>
<gene>
    <name evidence="1" type="ORF">ACFOU2_00955</name>
</gene>
<proteinExistence type="predicted"/>
<reference evidence="2" key="1">
    <citation type="journal article" date="2019" name="Int. J. Syst. Evol. Microbiol.">
        <title>The Global Catalogue of Microorganisms (GCM) 10K type strain sequencing project: providing services to taxonomists for standard genome sequencing and annotation.</title>
        <authorList>
            <consortium name="The Broad Institute Genomics Platform"/>
            <consortium name="The Broad Institute Genome Sequencing Center for Infectious Disease"/>
            <person name="Wu L."/>
            <person name="Ma J."/>
        </authorList>
    </citation>
    <scope>NUCLEOTIDE SEQUENCE [LARGE SCALE GENOMIC DNA]</scope>
    <source>
        <strain evidence="2">CCUG 61889</strain>
    </source>
</reference>
<evidence type="ECO:0000313" key="2">
    <source>
        <dbReference type="Proteomes" id="UP001595752"/>
    </source>
</evidence>